<dbReference type="Proteomes" id="UP000053660">
    <property type="component" value="Unassembled WGS sequence"/>
</dbReference>
<sequence length="190" mass="21037">FDARTKWAECISIRTIRDQSACGSCWAVSAASAMSDRLCILSGGKINKFVSDTDILACCGSSCGDGNSRMCNLLLIFFAFKPRFFVIFAFTLTIQSLESNSVYNVRGVENIQREIMTNGPVQATFTVYEDFYTYKSGVYVHTAGGPAGGHAIKIIGWGVEKSTPYWLISNSWSSDWGDNGKLTEFFHRQI</sequence>
<accession>A0A0B1TAH9</accession>
<evidence type="ECO:0000256" key="3">
    <source>
        <dbReference type="ARBA" id="ARBA00022801"/>
    </source>
</evidence>
<evidence type="ECO:0000313" key="7">
    <source>
        <dbReference type="Proteomes" id="UP000053660"/>
    </source>
</evidence>
<dbReference type="OrthoDB" id="3789175at2759"/>
<proteinExistence type="inferred from homology"/>
<dbReference type="InterPro" id="IPR038765">
    <property type="entry name" value="Papain-like_cys_pep_sf"/>
</dbReference>
<dbReference type="SUPFAM" id="SSF54001">
    <property type="entry name" value="Cysteine proteinases"/>
    <property type="match status" value="1"/>
</dbReference>
<evidence type="ECO:0000256" key="2">
    <source>
        <dbReference type="ARBA" id="ARBA00022670"/>
    </source>
</evidence>
<evidence type="ECO:0000313" key="6">
    <source>
        <dbReference type="EMBL" id="KHJ94558.1"/>
    </source>
</evidence>
<feature type="non-terminal residue" evidence="6">
    <location>
        <position position="1"/>
    </location>
</feature>
<dbReference type="EMBL" id="KN550284">
    <property type="protein sequence ID" value="KHJ94558.1"/>
    <property type="molecule type" value="Genomic_DNA"/>
</dbReference>
<evidence type="ECO:0000259" key="5">
    <source>
        <dbReference type="SMART" id="SM00645"/>
    </source>
</evidence>
<reference evidence="6 7" key="1">
    <citation type="submission" date="2014-03" db="EMBL/GenBank/DDBJ databases">
        <title>Draft genome of the hookworm Oesophagostomum dentatum.</title>
        <authorList>
            <person name="Mitreva M."/>
        </authorList>
    </citation>
    <scope>NUCLEOTIDE SEQUENCE [LARGE SCALE GENOMIC DNA]</scope>
    <source>
        <strain evidence="6 7">OD-Hann</strain>
    </source>
</reference>
<dbReference type="GO" id="GO:0008234">
    <property type="term" value="F:cysteine-type peptidase activity"/>
    <property type="evidence" value="ECO:0007669"/>
    <property type="project" value="UniProtKB-KW"/>
</dbReference>
<dbReference type="InterPro" id="IPR025660">
    <property type="entry name" value="Pept_his_AS"/>
</dbReference>
<gene>
    <name evidence="6" type="ORF">OESDEN_05509</name>
</gene>
<organism evidence="6 7">
    <name type="scientific">Oesophagostomum dentatum</name>
    <name type="common">Nodular worm</name>
    <dbReference type="NCBI Taxonomy" id="61180"/>
    <lineage>
        <taxon>Eukaryota</taxon>
        <taxon>Metazoa</taxon>
        <taxon>Ecdysozoa</taxon>
        <taxon>Nematoda</taxon>
        <taxon>Chromadorea</taxon>
        <taxon>Rhabditida</taxon>
        <taxon>Rhabditina</taxon>
        <taxon>Rhabditomorpha</taxon>
        <taxon>Strongyloidea</taxon>
        <taxon>Strongylidae</taxon>
        <taxon>Oesophagostomum</taxon>
    </lineage>
</organism>
<keyword evidence="7" id="KW-1185">Reference proteome</keyword>
<name>A0A0B1TAH9_OESDE</name>
<dbReference type="PANTHER" id="PTHR12411">
    <property type="entry name" value="CYSTEINE PROTEASE FAMILY C1-RELATED"/>
    <property type="match status" value="1"/>
</dbReference>
<keyword evidence="2 6" id="KW-0645">Protease</keyword>
<dbReference type="PROSITE" id="PS00139">
    <property type="entry name" value="THIOL_PROTEASE_CYS"/>
    <property type="match status" value="1"/>
</dbReference>
<dbReference type="Gene3D" id="3.90.70.10">
    <property type="entry name" value="Cysteine proteinases"/>
    <property type="match status" value="2"/>
</dbReference>
<evidence type="ECO:0000256" key="1">
    <source>
        <dbReference type="ARBA" id="ARBA00008455"/>
    </source>
</evidence>
<evidence type="ECO:0000256" key="4">
    <source>
        <dbReference type="ARBA" id="ARBA00022807"/>
    </source>
</evidence>
<dbReference type="AlphaFoldDB" id="A0A0B1TAH9"/>
<dbReference type="GO" id="GO:0006508">
    <property type="term" value="P:proteolysis"/>
    <property type="evidence" value="ECO:0007669"/>
    <property type="project" value="UniProtKB-KW"/>
</dbReference>
<dbReference type="SMART" id="SM00645">
    <property type="entry name" value="Pept_C1"/>
    <property type="match status" value="1"/>
</dbReference>
<dbReference type="InterPro" id="IPR000169">
    <property type="entry name" value="Pept_cys_AS"/>
</dbReference>
<feature type="domain" description="Peptidase C1A papain C-terminal" evidence="5">
    <location>
        <begin position="1"/>
        <end position="187"/>
    </location>
</feature>
<dbReference type="InterPro" id="IPR000668">
    <property type="entry name" value="Peptidase_C1A_C"/>
</dbReference>
<keyword evidence="3" id="KW-0378">Hydrolase</keyword>
<dbReference type="Pfam" id="PF00112">
    <property type="entry name" value="Peptidase_C1"/>
    <property type="match status" value="2"/>
</dbReference>
<comment type="similarity">
    <text evidence="1">Belongs to the peptidase C1 family.</text>
</comment>
<dbReference type="PRINTS" id="PR00705">
    <property type="entry name" value="PAPAIN"/>
</dbReference>
<protein>
    <submittedName>
        <fullName evidence="6">Papain family cysteine protease</fullName>
    </submittedName>
</protein>
<keyword evidence="4" id="KW-0788">Thiol protease</keyword>
<dbReference type="InterPro" id="IPR013128">
    <property type="entry name" value="Peptidase_C1A"/>
</dbReference>
<dbReference type="PROSITE" id="PS00639">
    <property type="entry name" value="THIOL_PROTEASE_HIS"/>
    <property type="match status" value="1"/>
</dbReference>